<evidence type="ECO:0000256" key="2">
    <source>
        <dbReference type="ARBA" id="ARBA00022980"/>
    </source>
</evidence>
<accession>D7CVF6</accession>
<dbReference type="PANTHER" id="PTHR12934">
    <property type="entry name" value="50S RIBOSOMAL PROTEIN L15"/>
    <property type="match status" value="1"/>
</dbReference>
<dbReference type="InterPro" id="IPR036227">
    <property type="entry name" value="Ribosomal_uL15/eL18_sf"/>
</dbReference>
<dbReference type="PANTHER" id="PTHR12934:SF11">
    <property type="entry name" value="LARGE RIBOSOMAL SUBUNIT PROTEIN UL15M"/>
    <property type="match status" value="1"/>
</dbReference>
<keyword evidence="8" id="KW-1185">Reference proteome</keyword>
<feature type="compositionally biased region" description="Low complexity" evidence="5">
    <location>
        <begin position="1"/>
        <end position="12"/>
    </location>
</feature>
<proteinExistence type="inferred from homology"/>
<dbReference type="GO" id="GO:0003735">
    <property type="term" value="F:structural constituent of ribosome"/>
    <property type="evidence" value="ECO:0007669"/>
    <property type="project" value="InterPro"/>
</dbReference>
<dbReference type="InterPro" id="IPR030878">
    <property type="entry name" value="Ribosomal_uL15"/>
</dbReference>
<dbReference type="GO" id="GO:0006412">
    <property type="term" value="P:translation"/>
    <property type="evidence" value="ECO:0007669"/>
    <property type="project" value="UniProtKB-UniRule"/>
</dbReference>
<dbReference type="GO" id="GO:0022625">
    <property type="term" value="C:cytosolic large ribosomal subunit"/>
    <property type="evidence" value="ECO:0007669"/>
    <property type="project" value="TreeGrafter"/>
</dbReference>
<evidence type="ECO:0000259" key="6">
    <source>
        <dbReference type="Pfam" id="PF00828"/>
    </source>
</evidence>
<dbReference type="InterPro" id="IPR005749">
    <property type="entry name" value="Ribosomal_uL15_bac-type"/>
</dbReference>
<dbReference type="eggNOG" id="COG0200">
    <property type="taxonomic scope" value="Bacteria"/>
</dbReference>
<evidence type="ECO:0000256" key="1">
    <source>
        <dbReference type="ARBA" id="ARBA00007320"/>
    </source>
</evidence>
<sequence>MKLNDLKPAPGAKKARRRVGRGLGSGRGKTAGRGQKGQSSRSGFSHGAGWEGGRSRLIMRLPKRGFVHQGTEYQIINVGDLEVFEAGSVVDAASLRARGLIRHEDRPVKLLGNGELSVALQVAVDAYSRSAVRAVEAAGGSVRGDARTAPAAAPDEGAQGEGRA</sequence>
<dbReference type="OrthoDB" id="9810293at2"/>
<keyword evidence="4" id="KW-0694">RNA-binding</keyword>
<evidence type="ECO:0000256" key="3">
    <source>
        <dbReference type="ARBA" id="ARBA00023274"/>
    </source>
</evidence>
<comment type="similarity">
    <text evidence="1 4">Belongs to the universal ribosomal protein uL15 family.</text>
</comment>
<dbReference type="Proteomes" id="UP000000379">
    <property type="component" value="Chromosome"/>
</dbReference>
<dbReference type="HOGENOM" id="CLU_055188_4_0_0"/>
<gene>
    <name evidence="4" type="primary">rplO</name>
    <name evidence="7" type="ordered locus">Trad_1057</name>
</gene>
<keyword evidence="4" id="KW-0699">rRNA-binding</keyword>
<organism evidence="7 8">
    <name type="scientific">Truepera radiovictrix (strain DSM 17093 / CIP 108686 / LMG 22925 / RQ-24)</name>
    <dbReference type="NCBI Taxonomy" id="649638"/>
    <lineage>
        <taxon>Bacteria</taxon>
        <taxon>Thermotogati</taxon>
        <taxon>Deinococcota</taxon>
        <taxon>Deinococci</taxon>
        <taxon>Trueperales</taxon>
        <taxon>Trueperaceae</taxon>
        <taxon>Truepera</taxon>
    </lineage>
</organism>
<dbReference type="STRING" id="649638.Trad_1057"/>
<feature type="compositionally biased region" description="Gly residues" evidence="5">
    <location>
        <begin position="21"/>
        <end position="35"/>
    </location>
</feature>
<feature type="region of interest" description="Disordered" evidence="5">
    <location>
        <begin position="139"/>
        <end position="164"/>
    </location>
</feature>
<comment type="subunit">
    <text evidence="4">Part of the 50S ribosomal subunit.</text>
</comment>
<evidence type="ECO:0000313" key="8">
    <source>
        <dbReference type="Proteomes" id="UP000000379"/>
    </source>
</evidence>
<reference evidence="8" key="1">
    <citation type="submission" date="2010-05" db="EMBL/GenBank/DDBJ databases">
        <title>The complete genome of Truepera radiovictris DSM 17093.</title>
        <authorList>
            <consortium name="US DOE Joint Genome Institute (JGI-PGF)"/>
            <person name="Lucas S."/>
            <person name="Copeland A."/>
            <person name="Lapidus A."/>
            <person name="Glavina del Rio T."/>
            <person name="Dalin E."/>
            <person name="Tice H."/>
            <person name="Bruce D."/>
            <person name="Goodwin L."/>
            <person name="Pitluck S."/>
            <person name="Kyrpides N."/>
            <person name="Mavromatis K."/>
            <person name="Ovchinnikova G."/>
            <person name="Munk A.C."/>
            <person name="Detter J.C."/>
            <person name="Han C."/>
            <person name="Tapia R."/>
            <person name="Land M."/>
            <person name="Hauser L."/>
            <person name="Markowitz V."/>
            <person name="Cheng J.-F."/>
            <person name="Hugenholtz P."/>
            <person name="Woyke T."/>
            <person name="Wu D."/>
            <person name="Tindall B."/>
            <person name="Pomrenke H.G."/>
            <person name="Brambilla E."/>
            <person name="Klenk H.-P."/>
            <person name="Eisen J.A."/>
        </authorList>
    </citation>
    <scope>NUCLEOTIDE SEQUENCE [LARGE SCALE GENOMIC DNA]</scope>
    <source>
        <strain evidence="8">DSM 17093 / CIP 108686 / LMG 22925 / RQ-24</strain>
    </source>
</reference>
<dbReference type="HAMAP" id="MF_01341">
    <property type="entry name" value="Ribosomal_uL15"/>
    <property type="match status" value="1"/>
</dbReference>
<dbReference type="SUPFAM" id="SSF52080">
    <property type="entry name" value="Ribosomal proteins L15p and L18e"/>
    <property type="match status" value="1"/>
</dbReference>
<feature type="domain" description="Large ribosomal subunit protein uL15/eL18" evidence="6">
    <location>
        <begin position="75"/>
        <end position="142"/>
    </location>
</feature>
<dbReference type="AlphaFoldDB" id="D7CVF6"/>
<dbReference type="EMBL" id="CP002049">
    <property type="protein sequence ID" value="ADI14184.1"/>
    <property type="molecule type" value="Genomic_DNA"/>
</dbReference>
<evidence type="ECO:0000313" key="7">
    <source>
        <dbReference type="EMBL" id="ADI14184.1"/>
    </source>
</evidence>
<dbReference type="KEGG" id="tra:Trad_1057"/>
<evidence type="ECO:0000256" key="5">
    <source>
        <dbReference type="SAM" id="MobiDB-lite"/>
    </source>
</evidence>
<dbReference type="InterPro" id="IPR021131">
    <property type="entry name" value="Ribosomal_uL15/eL18"/>
</dbReference>
<name>D7CVF6_TRURR</name>
<comment type="function">
    <text evidence="4">Binds to the 23S rRNA.</text>
</comment>
<dbReference type="Gene3D" id="3.100.10.10">
    <property type="match status" value="1"/>
</dbReference>
<keyword evidence="2 4" id="KW-0689">Ribosomal protein</keyword>
<dbReference type="RefSeq" id="WP_013177555.1">
    <property type="nucleotide sequence ID" value="NC_014221.1"/>
</dbReference>
<keyword evidence="3 4" id="KW-0687">Ribonucleoprotein</keyword>
<dbReference type="NCBIfam" id="TIGR01071">
    <property type="entry name" value="rplO_bact"/>
    <property type="match status" value="1"/>
</dbReference>
<dbReference type="Pfam" id="PF00828">
    <property type="entry name" value="Ribosomal_L27A"/>
    <property type="match status" value="1"/>
</dbReference>
<evidence type="ECO:0000256" key="4">
    <source>
        <dbReference type="HAMAP-Rule" id="MF_01341"/>
    </source>
</evidence>
<dbReference type="GO" id="GO:0019843">
    <property type="term" value="F:rRNA binding"/>
    <property type="evidence" value="ECO:0007669"/>
    <property type="project" value="UniProtKB-UniRule"/>
</dbReference>
<feature type="region of interest" description="Disordered" evidence="5">
    <location>
        <begin position="1"/>
        <end position="49"/>
    </location>
</feature>
<reference evidence="7 8" key="2">
    <citation type="journal article" date="2011" name="Stand. Genomic Sci.">
        <title>Complete genome sequence of Truepera radiovictrix type strain (RQ-24).</title>
        <authorList>
            <person name="Ivanova N."/>
            <person name="Rohde C."/>
            <person name="Munk C."/>
            <person name="Nolan M."/>
            <person name="Lucas S."/>
            <person name="Del Rio T.G."/>
            <person name="Tice H."/>
            <person name="Deshpande S."/>
            <person name="Cheng J.F."/>
            <person name="Tapia R."/>
            <person name="Han C."/>
            <person name="Goodwin L."/>
            <person name="Pitluck S."/>
            <person name="Liolios K."/>
            <person name="Mavromatis K."/>
            <person name="Mikhailova N."/>
            <person name="Pati A."/>
            <person name="Chen A."/>
            <person name="Palaniappan K."/>
            <person name="Land M."/>
            <person name="Hauser L."/>
            <person name="Chang Y.J."/>
            <person name="Jeffries C.D."/>
            <person name="Brambilla E."/>
            <person name="Rohde M."/>
            <person name="Goker M."/>
            <person name="Tindall B.J."/>
            <person name="Woyke T."/>
            <person name="Bristow J."/>
            <person name="Eisen J.A."/>
            <person name="Markowitz V."/>
            <person name="Hugenholtz P."/>
            <person name="Kyrpides N.C."/>
            <person name="Klenk H.P."/>
            <person name="Lapidus A."/>
        </authorList>
    </citation>
    <scope>NUCLEOTIDE SEQUENCE [LARGE SCALE GENOMIC DNA]</scope>
    <source>
        <strain evidence="8">DSM 17093 / CIP 108686 / LMG 22925 / RQ-24</strain>
    </source>
</reference>
<feature type="compositionally biased region" description="Low complexity" evidence="5">
    <location>
        <begin position="36"/>
        <end position="45"/>
    </location>
</feature>
<protein>
    <recommendedName>
        <fullName evidence="4">Large ribosomal subunit protein uL15</fullName>
    </recommendedName>
</protein>